<name>A0AAV7CXI9_ENGPU</name>
<evidence type="ECO:0000256" key="7">
    <source>
        <dbReference type="SAM" id="SignalP"/>
    </source>
</evidence>
<organism evidence="9 10">
    <name type="scientific">Engystomops pustulosus</name>
    <name type="common">Tungara frog</name>
    <name type="synonym">Physalaemus pustulosus</name>
    <dbReference type="NCBI Taxonomy" id="76066"/>
    <lineage>
        <taxon>Eukaryota</taxon>
        <taxon>Metazoa</taxon>
        <taxon>Chordata</taxon>
        <taxon>Craniata</taxon>
        <taxon>Vertebrata</taxon>
        <taxon>Euteleostomi</taxon>
        <taxon>Amphibia</taxon>
        <taxon>Batrachia</taxon>
        <taxon>Anura</taxon>
        <taxon>Neobatrachia</taxon>
        <taxon>Hyloidea</taxon>
        <taxon>Leptodactylidae</taxon>
        <taxon>Leiuperinae</taxon>
        <taxon>Engystomops</taxon>
    </lineage>
</organism>
<feature type="chain" id="PRO_5044715805" description="Sushi domain-containing protein" evidence="7">
    <location>
        <begin position="29"/>
        <end position="906"/>
    </location>
</feature>
<feature type="disulfide bond" evidence="5">
    <location>
        <begin position="521"/>
        <end position="548"/>
    </location>
</feature>
<comment type="caution">
    <text evidence="9">The sequence shown here is derived from an EMBL/GenBank/DDBJ whole genome shotgun (WGS) entry which is preliminary data.</text>
</comment>
<feature type="disulfide bond" evidence="5">
    <location>
        <begin position="396"/>
        <end position="423"/>
    </location>
</feature>
<dbReference type="EMBL" id="WNYA01000002">
    <property type="protein sequence ID" value="KAG8589294.1"/>
    <property type="molecule type" value="Genomic_DNA"/>
</dbReference>
<dbReference type="PANTHER" id="PTHR45656:SF15">
    <property type="entry name" value="SUSHI DOMAIN-CONTAINING PROTEIN"/>
    <property type="match status" value="1"/>
</dbReference>
<dbReference type="Gene3D" id="2.10.70.10">
    <property type="entry name" value="Complement Module, domain 1"/>
    <property type="match status" value="13"/>
</dbReference>
<feature type="domain" description="Sushi" evidence="8">
    <location>
        <begin position="426"/>
        <end position="490"/>
    </location>
</feature>
<evidence type="ECO:0000256" key="6">
    <source>
        <dbReference type="SAM" id="MobiDB-lite"/>
    </source>
</evidence>
<feature type="region of interest" description="Disordered" evidence="6">
    <location>
        <begin position="60"/>
        <end position="83"/>
    </location>
</feature>
<evidence type="ECO:0000256" key="5">
    <source>
        <dbReference type="PROSITE-ProRule" id="PRU00302"/>
    </source>
</evidence>
<feature type="signal peptide" evidence="7">
    <location>
        <begin position="1"/>
        <end position="28"/>
    </location>
</feature>
<evidence type="ECO:0000256" key="3">
    <source>
        <dbReference type="ARBA" id="ARBA00022737"/>
    </source>
</evidence>
<dbReference type="Proteomes" id="UP000824782">
    <property type="component" value="Unassembled WGS sequence"/>
</dbReference>
<dbReference type="CDD" id="cd00033">
    <property type="entry name" value="CCP"/>
    <property type="match status" value="12"/>
</dbReference>
<dbReference type="FunFam" id="2.10.70.10:FF:000014">
    <property type="entry name" value="Membrane cofactor protein"/>
    <property type="match status" value="1"/>
</dbReference>
<keyword evidence="1 5" id="KW-0768">Sushi</keyword>
<feature type="domain" description="Sushi" evidence="8">
    <location>
        <begin position="796"/>
        <end position="854"/>
    </location>
</feature>
<dbReference type="EMBL" id="WNYA01000002">
    <property type="protein sequence ID" value="KAG8589295.1"/>
    <property type="molecule type" value="Genomic_DNA"/>
</dbReference>
<sequence>MNLLRIIRTSSTLLFMLILAHCIARSHAQAALDDMDLDPQQPCKDDDACGEQTQSEKQLTENFCGPLPRNEHGQPKDEYMGKDSFPIGSKIKYVCRPGFSRIPGIPAEAICMADATWSLPEIFCKPRSCGNPGEADNAEMQADDFTFGSRVTYVCNLGYVMTSKRNYRICQADGTWSNERPYCEVVICKPPDAIPDGDYYPVKEYYSYLDSVKYTCTGKINLIGEHTISCTAEGTWSAEPPKCKEVRCPYPFVENAVKESGFSGPYVMNSAVRFKCKAQYQMFGFNIVKCNQDSKWEPELPKCVGLCLSVPKFIYAELEEPTTNTSFLEGTTLKYKCKEGFDPIPGAVNTVTCKGLKWSVPDVFCKAPSCKEPEPVPHSIIISGSFEYGKRIIYECETGYKHKNVNYRECQIDGSWSLPIPECEGFCNAPPKLDYAELAFQYENVKTFFAGTKVQYTCKPGYYRVYNFSNEITCLGNLTWSKITNEFCKIRTCPTPKDLNDGWYDPEREQYISGDTITYTCHEGYQLVGKASLTCQPSGIWNIKTPECKAICDDPPALEYAELDSKFKDLPSFIAGNWVKYKCRPGYFPNGKQDKIFCLYNSTWSKALEFCYRRSCGRPPKAENTVTEGKDYLFESEVTYKCKEGYKMVSKTEPIKCGSNGKWNGVAPICEAKNCSSPEDLKDGTYWPKKAQYTYSESVVYKCNELQLVGADSVSCTVDGTWSAGAPKCEEVCVAPPELDFAEVKEEFKQQKYFDKRTSVKYQCRPGFHPVPGKDNELKCKDNLRWSPYEKFCTEISCGDPGDIHHGKKHFDNFLFGSRVNYTCNPGYSMVSKINYRECQADGAWSGRLPKCKEPECDRIWELQEEARKCTSTPDEWLKYLQVQYFYLQIENLKMDIEMKKKELRN</sequence>
<dbReference type="PROSITE" id="PS50923">
    <property type="entry name" value="SUSHI"/>
    <property type="match status" value="13"/>
</dbReference>
<feature type="domain" description="Sushi" evidence="8">
    <location>
        <begin position="491"/>
        <end position="550"/>
    </location>
</feature>
<evidence type="ECO:0000259" key="8">
    <source>
        <dbReference type="PROSITE" id="PS50923"/>
    </source>
</evidence>
<keyword evidence="2 7" id="KW-0732">Signal</keyword>
<evidence type="ECO:0000256" key="1">
    <source>
        <dbReference type="ARBA" id="ARBA00022659"/>
    </source>
</evidence>
<proteinExistence type="predicted"/>
<dbReference type="InterPro" id="IPR000436">
    <property type="entry name" value="Sushi_SCR_CCP_dom"/>
</dbReference>
<accession>A0AAV7CXI9</accession>
<evidence type="ECO:0000313" key="10">
    <source>
        <dbReference type="Proteomes" id="UP000824782"/>
    </source>
</evidence>
<keyword evidence="10" id="KW-1185">Reference proteome</keyword>
<protein>
    <recommendedName>
        <fullName evidence="8">Sushi domain-containing protein</fullName>
    </recommendedName>
</protein>
<keyword evidence="4 5" id="KW-1015">Disulfide bond</keyword>
<feature type="domain" description="Sushi" evidence="8">
    <location>
        <begin position="673"/>
        <end position="731"/>
    </location>
</feature>
<feature type="domain" description="Sushi" evidence="8">
    <location>
        <begin position="732"/>
        <end position="795"/>
    </location>
</feature>
<feature type="domain" description="Sushi" evidence="8">
    <location>
        <begin position="368"/>
        <end position="425"/>
    </location>
</feature>
<dbReference type="Pfam" id="PF00084">
    <property type="entry name" value="Sushi"/>
    <property type="match status" value="13"/>
</dbReference>
<evidence type="ECO:0000313" key="9">
    <source>
        <dbReference type="EMBL" id="KAG8589296.1"/>
    </source>
</evidence>
<gene>
    <name evidence="9" type="ORF">GDO81_006337</name>
</gene>
<feature type="domain" description="Sushi" evidence="8">
    <location>
        <begin position="186"/>
        <end position="245"/>
    </location>
</feature>
<reference evidence="9" key="1">
    <citation type="thesis" date="2020" institute="ProQuest LLC" country="789 East Eisenhower Parkway, Ann Arbor, MI, USA">
        <title>Comparative Genomics and Chromosome Evolution.</title>
        <authorList>
            <person name="Mudd A.B."/>
        </authorList>
    </citation>
    <scope>NUCLEOTIDE SEQUENCE</scope>
    <source>
        <strain evidence="9">237g6f4</strain>
        <tissue evidence="9">Blood</tissue>
    </source>
</reference>
<evidence type="ECO:0000256" key="2">
    <source>
        <dbReference type="ARBA" id="ARBA00022729"/>
    </source>
</evidence>
<feature type="domain" description="Sushi" evidence="8">
    <location>
        <begin position="62"/>
        <end position="126"/>
    </location>
</feature>
<dbReference type="SMART" id="SM00032">
    <property type="entry name" value="CCP"/>
    <property type="match status" value="13"/>
</dbReference>
<feature type="domain" description="Sushi" evidence="8">
    <location>
        <begin position="614"/>
        <end position="672"/>
    </location>
</feature>
<keyword evidence="3" id="KW-0677">Repeat</keyword>
<feature type="domain" description="Sushi" evidence="8">
    <location>
        <begin position="551"/>
        <end position="613"/>
    </location>
</feature>
<feature type="compositionally biased region" description="Basic and acidic residues" evidence="6">
    <location>
        <begin position="69"/>
        <end position="81"/>
    </location>
</feature>
<feature type="domain" description="Sushi" evidence="8">
    <location>
        <begin position="246"/>
        <end position="305"/>
    </location>
</feature>
<feature type="disulfide bond" evidence="5">
    <location>
        <begin position="276"/>
        <end position="303"/>
    </location>
</feature>
<dbReference type="SUPFAM" id="SSF57535">
    <property type="entry name" value="Complement control module/SCR domain"/>
    <property type="match status" value="13"/>
</dbReference>
<comment type="caution">
    <text evidence="5">Lacks conserved residue(s) required for the propagation of feature annotation.</text>
</comment>
<feature type="domain" description="Sushi" evidence="8">
    <location>
        <begin position="127"/>
        <end position="185"/>
    </location>
</feature>
<dbReference type="AlphaFoldDB" id="A0AAV7CXI9"/>
<dbReference type="EMBL" id="WNYA01000002">
    <property type="protein sequence ID" value="KAG8589296.1"/>
    <property type="molecule type" value="Genomic_DNA"/>
</dbReference>
<dbReference type="InterPro" id="IPR035976">
    <property type="entry name" value="Sushi/SCR/CCP_sf"/>
</dbReference>
<evidence type="ECO:0000256" key="4">
    <source>
        <dbReference type="ARBA" id="ARBA00023157"/>
    </source>
</evidence>
<feature type="disulfide bond" evidence="5">
    <location>
        <begin position="216"/>
        <end position="243"/>
    </location>
</feature>
<dbReference type="PANTHER" id="PTHR45656">
    <property type="entry name" value="PROTEIN CBR-CLEC-78"/>
    <property type="match status" value="1"/>
</dbReference>
<feature type="domain" description="Sushi" evidence="8">
    <location>
        <begin position="316"/>
        <end position="367"/>
    </location>
</feature>
<dbReference type="InterPro" id="IPR051277">
    <property type="entry name" value="SEZ6_CSMD_C4BPB_Regulators"/>
</dbReference>